<dbReference type="InterPro" id="IPR004107">
    <property type="entry name" value="Integrase_SAM-like_N"/>
</dbReference>
<dbReference type="Gene3D" id="1.10.150.130">
    <property type="match status" value="1"/>
</dbReference>
<dbReference type="EMBL" id="QMEV01000001">
    <property type="protein sequence ID" value="RAV17552.1"/>
    <property type="molecule type" value="Genomic_DNA"/>
</dbReference>
<evidence type="ECO:0000259" key="7">
    <source>
        <dbReference type="PROSITE" id="PS51898"/>
    </source>
</evidence>
<sequence length="362" mass="40606">MASVHPHPSKRFPEGHKARYRFPDGSAGATTFPDKAQAELFVRMVGDYGAVEALRMIGQSMEPKRVASGPTVRECIERYIEQKPNKNTRKTYRGRAKTHINPTLGDVRINRLTPELIQSWVNERTCSSSTTHLAWALLFSSLEVAFRRGEIRTNPAQKATRTLSEGIRIPRTLAGRKPPVFLDRRDEYPLVLKSVPECHRTLVEFIAETGCRLGEALALTPADVNLKTGKVHFCKSFSKGQLGTTKTVRSDREVAVPQRVLDQLDLSGEYVFVNKRGNRIHADSFRSDVWVPAMAKSGLPKHRRPTIHDLRHSHASWLFDKGLPPHAIQERLGHSDVTTTLSIYGHSAADVEERILAALDDL</sequence>
<organism evidence="9 10">
    <name type="scientific">Mycobacterium colombiense</name>
    <dbReference type="NCBI Taxonomy" id="339268"/>
    <lineage>
        <taxon>Bacteria</taxon>
        <taxon>Bacillati</taxon>
        <taxon>Actinomycetota</taxon>
        <taxon>Actinomycetes</taxon>
        <taxon>Mycobacteriales</taxon>
        <taxon>Mycobacteriaceae</taxon>
        <taxon>Mycobacterium</taxon>
        <taxon>Mycobacterium avium complex (MAC)</taxon>
    </lineage>
</organism>
<gene>
    <name evidence="9" type="ORF">DQP57_00575</name>
</gene>
<feature type="region of interest" description="Disordered" evidence="6">
    <location>
        <begin position="1"/>
        <end position="22"/>
    </location>
</feature>
<dbReference type="InterPro" id="IPR050090">
    <property type="entry name" value="Tyrosine_recombinase_XerCD"/>
</dbReference>
<dbReference type="OrthoDB" id="1822491at2"/>
<dbReference type="CDD" id="cd01189">
    <property type="entry name" value="INT_ICEBs1_C_like"/>
    <property type="match status" value="1"/>
</dbReference>
<dbReference type="Gene3D" id="1.10.443.10">
    <property type="entry name" value="Intergrase catalytic core"/>
    <property type="match status" value="1"/>
</dbReference>
<proteinExistence type="inferred from homology"/>
<dbReference type="Pfam" id="PF14659">
    <property type="entry name" value="Phage_int_SAM_3"/>
    <property type="match status" value="1"/>
</dbReference>
<dbReference type="GO" id="GO:0006310">
    <property type="term" value="P:DNA recombination"/>
    <property type="evidence" value="ECO:0007669"/>
    <property type="project" value="UniProtKB-KW"/>
</dbReference>
<evidence type="ECO:0008006" key="11">
    <source>
        <dbReference type="Google" id="ProtNLM"/>
    </source>
</evidence>
<protein>
    <recommendedName>
        <fullName evidence="11">Integrase</fullName>
    </recommendedName>
</protein>
<feature type="domain" description="Tyr recombinase" evidence="7">
    <location>
        <begin position="177"/>
        <end position="360"/>
    </location>
</feature>
<keyword evidence="2" id="KW-0229">DNA integration</keyword>
<evidence type="ECO:0000313" key="9">
    <source>
        <dbReference type="EMBL" id="RAV17552.1"/>
    </source>
</evidence>
<dbReference type="RefSeq" id="WP_112630719.1">
    <property type="nucleotide sequence ID" value="NZ_QMEV01000001.1"/>
</dbReference>
<evidence type="ECO:0000256" key="1">
    <source>
        <dbReference type="ARBA" id="ARBA00008857"/>
    </source>
</evidence>
<evidence type="ECO:0000313" key="10">
    <source>
        <dbReference type="Proteomes" id="UP000250915"/>
    </source>
</evidence>
<dbReference type="AlphaFoldDB" id="A0A329MD94"/>
<dbReference type="Pfam" id="PF00589">
    <property type="entry name" value="Phage_integrase"/>
    <property type="match status" value="1"/>
</dbReference>
<dbReference type="PANTHER" id="PTHR30349">
    <property type="entry name" value="PHAGE INTEGRASE-RELATED"/>
    <property type="match status" value="1"/>
</dbReference>
<dbReference type="InterPro" id="IPR002104">
    <property type="entry name" value="Integrase_catalytic"/>
</dbReference>
<dbReference type="PANTHER" id="PTHR30349:SF64">
    <property type="entry name" value="PROPHAGE INTEGRASE INTD-RELATED"/>
    <property type="match status" value="1"/>
</dbReference>
<dbReference type="PROSITE" id="PS51898">
    <property type="entry name" value="TYR_RECOMBINASE"/>
    <property type="match status" value="1"/>
</dbReference>
<evidence type="ECO:0000256" key="4">
    <source>
        <dbReference type="ARBA" id="ARBA00023172"/>
    </source>
</evidence>
<accession>A0A329MD94</accession>
<name>A0A329MD94_9MYCO</name>
<comment type="caution">
    <text evidence="9">The sequence shown here is derived from an EMBL/GenBank/DDBJ whole genome shotgun (WGS) entry which is preliminary data.</text>
</comment>
<dbReference type="InterPro" id="IPR010998">
    <property type="entry name" value="Integrase_recombinase_N"/>
</dbReference>
<dbReference type="GO" id="GO:0003677">
    <property type="term" value="F:DNA binding"/>
    <property type="evidence" value="ECO:0007669"/>
    <property type="project" value="UniProtKB-UniRule"/>
</dbReference>
<dbReference type="GO" id="GO:0015074">
    <property type="term" value="P:DNA integration"/>
    <property type="evidence" value="ECO:0007669"/>
    <property type="project" value="UniProtKB-KW"/>
</dbReference>
<evidence type="ECO:0000256" key="3">
    <source>
        <dbReference type="ARBA" id="ARBA00023125"/>
    </source>
</evidence>
<feature type="domain" description="Core-binding (CB)" evidence="8">
    <location>
        <begin position="70"/>
        <end position="146"/>
    </location>
</feature>
<reference evidence="9 10" key="1">
    <citation type="submission" date="2018-06" db="EMBL/GenBank/DDBJ databases">
        <title>NTM in soil in Japan.</title>
        <authorList>
            <person name="Ohya K."/>
        </authorList>
    </citation>
    <scope>NUCLEOTIDE SEQUENCE [LARGE SCALE GENOMIC DNA]</scope>
    <source>
        <strain evidence="9 10">GF28</strain>
    </source>
</reference>
<dbReference type="SUPFAM" id="SSF56349">
    <property type="entry name" value="DNA breaking-rejoining enzymes"/>
    <property type="match status" value="1"/>
</dbReference>
<evidence type="ECO:0000259" key="8">
    <source>
        <dbReference type="PROSITE" id="PS51900"/>
    </source>
</evidence>
<dbReference type="PROSITE" id="PS51900">
    <property type="entry name" value="CB"/>
    <property type="match status" value="1"/>
</dbReference>
<dbReference type="InterPro" id="IPR011010">
    <property type="entry name" value="DNA_brk_join_enz"/>
</dbReference>
<evidence type="ECO:0000256" key="6">
    <source>
        <dbReference type="SAM" id="MobiDB-lite"/>
    </source>
</evidence>
<comment type="similarity">
    <text evidence="1">Belongs to the 'phage' integrase family.</text>
</comment>
<dbReference type="InterPro" id="IPR044068">
    <property type="entry name" value="CB"/>
</dbReference>
<keyword evidence="3 5" id="KW-0238">DNA-binding</keyword>
<evidence type="ECO:0000256" key="5">
    <source>
        <dbReference type="PROSITE-ProRule" id="PRU01248"/>
    </source>
</evidence>
<keyword evidence="4" id="KW-0233">DNA recombination</keyword>
<dbReference type="InterPro" id="IPR013762">
    <property type="entry name" value="Integrase-like_cat_sf"/>
</dbReference>
<dbReference type="Proteomes" id="UP000250915">
    <property type="component" value="Unassembled WGS sequence"/>
</dbReference>
<evidence type="ECO:0000256" key="2">
    <source>
        <dbReference type="ARBA" id="ARBA00022908"/>
    </source>
</evidence>